<dbReference type="InterPro" id="IPR008554">
    <property type="entry name" value="Glutaredoxin-like"/>
</dbReference>
<dbReference type="OrthoDB" id="8779161at2"/>
<name>D4YMU2_9MICO</name>
<dbReference type="EMBL" id="ADNU01000037">
    <property type="protein sequence ID" value="EFG47507.1"/>
    <property type="molecule type" value="Genomic_DNA"/>
</dbReference>
<dbReference type="Gene3D" id="3.40.30.10">
    <property type="entry name" value="Glutaredoxin"/>
    <property type="match status" value="1"/>
</dbReference>
<dbReference type="PANTHER" id="PTHR33558:SF1">
    <property type="entry name" value="GLUTAREDOXIN-LIKE PROTEIN C5ORF63 HOMOLOG"/>
    <property type="match status" value="1"/>
</dbReference>
<dbReference type="PANTHER" id="PTHR33558">
    <property type="entry name" value="GLUTAREDOXIN-LIKE PROTEIN C5ORF63 HOMOLOG"/>
    <property type="match status" value="1"/>
</dbReference>
<comment type="caution">
    <text evidence="1">The sequence shown here is derived from an EMBL/GenBank/DDBJ whole genome shotgun (WGS) entry which is preliminary data.</text>
</comment>
<dbReference type="eggNOG" id="COG0695">
    <property type="taxonomic scope" value="Bacteria"/>
</dbReference>
<dbReference type="InterPro" id="IPR036249">
    <property type="entry name" value="Thioredoxin-like_sf"/>
</dbReference>
<keyword evidence="2" id="KW-1185">Reference proteome</keyword>
<dbReference type="SUPFAM" id="SSF52833">
    <property type="entry name" value="Thioredoxin-like"/>
    <property type="match status" value="1"/>
</dbReference>
<accession>D4YMU2</accession>
<protein>
    <submittedName>
        <fullName evidence="1">Glutaredoxin-like protein</fullName>
    </submittedName>
</protein>
<sequence length="99" mass="11215">MSGNTGNTVNTVTFVDRVGCHLCDEAKETVTHVIDSVAQETGYMWTLNVVDVDSDSELLELYDWEVPVVLINGRQHSFHRVDERRLKASLIRATRTNTH</sequence>
<dbReference type="AlphaFoldDB" id="D4YMU2"/>
<organism evidence="1 2">
    <name type="scientific">Brevibacterium mcbrellneri ATCC 49030</name>
    <dbReference type="NCBI Taxonomy" id="585530"/>
    <lineage>
        <taxon>Bacteria</taxon>
        <taxon>Bacillati</taxon>
        <taxon>Actinomycetota</taxon>
        <taxon>Actinomycetes</taxon>
        <taxon>Micrococcales</taxon>
        <taxon>Brevibacteriaceae</taxon>
        <taxon>Brevibacterium</taxon>
    </lineage>
</organism>
<gene>
    <name evidence="1" type="ORF">HMPREF0183_1299</name>
</gene>
<evidence type="ECO:0000313" key="2">
    <source>
        <dbReference type="Proteomes" id="UP000005714"/>
    </source>
</evidence>
<dbReference type="Proteomes" id="UP000005714">
    <property type="component" value="Unassembled WGS sequence"/>
</dbReference>
<dbReference type="Pfam" id="PF05768">
    <property type="entry name" value="Glrx-like"/>
    <property type="match status" value="1"/>
</dbReference>
<dbReference type="STRING" id="585530.HMPREF0183_1299"/>
<proteinExistence type="predicted"/>
<reference evidence="1 2" key="1">
    <citation type="submission" date="2010-04" db="EMBL/GenBank/DDBJ databases">
        <authorList>
            <person name="Qin X."/>
            <person name="Bachman B."/>
            <person name="Battles P."/>
            <person name="Bell A."/>
            <person name="Bess C."/>
            <person name="Bickham C."/>
            <person name="Chaboub L."/>
            <person name="Chen D."/>
            <person name="Coyle M."/>
            <person name="Deiros D.R."/>
            <person name="Dinh H."/>
            <person name="Forbes L."/>
            <person name="Fowler G."/>
            <person name="Francisco L."/>
            <person name="Fu Q."/>
            <person name="Gubbala S."/>
            <person name="Hale W."/>
            <person name="Han Y."/>
            <person name="Hemphill L."/>
            <person name="Highlander S.K."/>
            <person name="Hirani K."/>
            <person name="Hogues M."/>
            <person name="Jackson L."/>
            <person name="Jakkamsetti A."/>
            <person name="Javaid M."/>
            <person name="Jiang H."/>
            <person name="Korchina V."/>
            <person name="Kovar C."/>
            <person name="Lara F."/>
            <person name="Lee S."/>
            <person name="Mata R."/>
            <person name="Mathew T."/>
            <person name="Moen C."/>
            <person name="Morales K."/>
            <person name="Munidasa M."/>
            <person name="Nazareth L."/>
            <person name="Ngo R."/>
            <person name="Nguyen L."/>
            <person name="Okwuonu G."/>
            <person name="Ongeri F."/>
            <person name="Patil S."/>
            <person name="Petrosino J."/>
            <person name="Pham C."/>
            <person name="Pham P."/>
            <person name="Pu L.-L."/>
            <person name="Puazo M."/>
            <person name="Raj R."/>
            <person name="Reid J."/>
            <person name="Rouhana J."/>
            <person name="Saada N."/>
            <person name="Shang Y."/>
            <person name="Simmons D."/>
            <person name="Thornton R."/>
            <person name="Warren J."/>
            <person name="Weissenberger G."/>
            <person name="Zhang J."/>
            <person name="Zhang L."/>
            <person name="Zhou C."/>
            <person name="Zhu D."/>
            <person name="Muzny D."/>
            <person name="Worley K."/>
            <person name="Gibbs R."/>
        </authorList>
    </citation>
    <scope>NUCLEOTIDE SEQUENCE [LARGE SCALE GENOMIC DNA]</scope>
    <source>
        <strain evidence="1 2">ATCC 49030</strain>
    </source>
</reference>
<dbReference type="InterPro" id="IPR052565">
    <property type="entry name" value="Glutaredoxin-like_YDR286C"/>
</dbReference>
<evidence type="ECO:0000313" key="1">
    <source>
        <dbReference type="EMBL" id="EFG47507.1"/>
    </source>
</evidence>